<evidence type="ECO:0000313" key="3">
    <source>
        <dbReference type="Proteomes" id="UP000607653"/>
    </source>
</evidence>
<comment type="caution">
    <text evidence="2">The sequence shown here is derived from an EMBL/GenBank/DDBJ whole genome shotgun (WGS) entry which is preliminary data.</text>
</comment>
<dbReference type="Proteomes" id="UP000607653">
    <property type="component" value="Unassembled WGS sequence"/>
</dbReference>
<reference evidence="2 3" key="1">
    <citation type="journal article" date="2020" name="Mol. Biol. Evol.">
        <title>Distinct Expression and Methylation Patterns for Genes with Different Fates following a Single Whole-Genome Duplication in Flowering Plants.</title>
        <authorList>
            <person name="Shi T."/>
            <person name="Rahmani R.S."/>
            <person name="Gugger P.F."/>
            <person name="Wang M."/>
            <person name="Li H."/>
            <person name="Zhang Y."/>
            <person name="Li Z."/>
            <person name="Wang Q."/>
            <person name="Van de Peer Y."/>
            <person name="Marchal K."/>
            <person name="Chen J."/>
        </authorList>
    </citation>
    <scope>NUCLEOTIDE SEQUENCE [LARGE SCALE GENOMIC DNA]</scope>
    <source>
        <tissue evidence="2">Leaf</tissue>
    </source>
</reference>
<dbReference type="EMBL" id="DUZY01000006">
    <property type="protein sequence ID" value="DAD42783.1"/>
    <property type="molecule type" value="Genomic_DNA"/>
</dbReference>
<evidence type="ECO:0000256" key="1">
    <source>
        <dbReference type="SAM" id="MobiDB-lite"/>
    </source>
</evidence>
<organism evidence="2 3">
    <name type="scientific">Nelumbo nucifera</name>
    <name type="common">Sacred lotus</name>
    <dbReference type="NCBI Taxonomy" id="4432"/>
    <lineage>
        <taxon>Eukaryota</taxon>
        <taxon>Viridiplantae</taxon>
        <taxon>Streptophyta</taxon>
        <taxon>Embryophyta</taxon>
        <taxon>Tracheophyta</taxon>
        <taxon>Spermatophyta</taxon>
        <taxon>Magnoliopsida</taxon>
        <taxon>Proteales</taxon>
        <taxon>Nelumbonaceae</taxon>
        <taxon>Nelumbo</taxon>
    </lineage>
</organism>
<dbReference type="AlphaFoldDB" id="A0A822ZDX5"/>
<sequence>MGPINTPEEIKMDSRVNNARADGEGDQPKNEEVEQLLLVSRCKKNPKLQQHEVSHKLESSNMGELFARKNNTSQEEGKTVMDTAWRGENNHGRVQAHGIVIFEPTELKSKFVSQVLNDDNAKMVMTLILMQDCTGESTRKKSFSTSRKLIETGMDVEMHKDLGKSAEEDDKWEDKNVVVLEEDEEQESKFDRLVRQWENQQMEEEANDVSITNIPRSPVVDRRIVEATYSFF</sequence>
<protein>
    <submittedName>
        <fullName evidence="2">Uncharacterized protein</fullName>
    </submittedName>
</protein>
<evidence type="ECO:0000313" key="2">
    <source>
        <dbReference type="EMBL" id="DAD42783.1"/>
    </source>
</evidence>
<accession>A0A822ZDX5</accession>
<feature type="region of interest" description="Disordered" evidence="1">
    <location>
        <begin position="1"/>
        <end position="32"/>
    </location>
</feature>
<keyword evidence="3" id="KW-1185">Reference proteome</keyword>
<gene>
    <name evidence="2" type="ORF">HUJ06_001013</name>
</gene>
<feature type="compositionally biased region" description="Basic and acidic residues" evidence="1">
    <location>
        <begin position="21"/>
        <end position="32"/>
    </location>
</feature>
<proteinExistence type="predicted"/>
<name>A0A822ZDX5_NELNU</name>